<evidence type="ECO:0000256" key="10">
    <source>
        <dbReference type="PROSITE-ProRule" id="PRU00282"/>
    </source>
</evidence>
<dbReference type="InterPro" id="IPR023395">
    <property type="entry name" value="MCP_dom_sf"/>
</dbReference>
<dbReference type="InterPro" id="IPR018108">
    <property type="entry name" value="MCP_transmembrane"/>
</dbReference>
<organism evidence="13 14">
    <name type="scientific">Neocucurbitaria cava</name>
    <dbReference type="NCBI Taxonomy" id="798079"/>
    <lineage>
        <taxon>Eukaryota</taxon>
        <taxon>Fungi</taxon>
        <taxon>Dikarya</taxon>
        <taxon>Ascomycota</taxon>
        <taxon>Pezizomycotina</taxon>
        <taxon>Dothideomycetes</taxon>
        <taxon>Pleosporomycetidae</taxon>
        <taxon>Pleosporales</taxon>
        <taxon>Pleosporineae</taxon>
        <taxon>Cucurbitariaceae</taxon>
        <taxon>Neocucurbitaria</taxon>
    </lineage>
</organism>
<keyword evidence="14" id="KW-1185">Reference proteome</keyword>
<keyword evidence="6" id="KW-0999">Mitochondrion inner membrane</keyword>
<feature type="repeat" description="Solcar" evidence="10">
    <location>
        <begin position="1"/>
        <end position="61"/>
    </location>
</feature>
<dbReference type="InterPro" id="IPR050391">
    <property type="entry name" value="Mito_Metabolite_Transporter"/>
</dbReference>
<keyword evidence="8" id="KW-0496">Mitochondrion</keyword>
<keyword evidence="3 11" id="KW-0813">Transport</keyword>
<feature type="transmembrane region" description="Helical" evidence="12">
    <location>
        <begin position="171"/>
        <end position="195"/>
    </location>
</feature>
<dbReference type="PANTHER" id="PTHR45618">
    <property type="entry name" value="MITOCHONDRIAL DICARBOXYLATE CARRIER-RELATED"/>
    <property type="match status" value="1"/>
</dbReference>
<keyword evidence="5" id="KW-0677">Repeat</keyword>
<reference evidence="13" key="1">
    <citation type="submission" date="2022-10" db="EMBL/GenBank/DDBJ databases">
        <title>Tapping the CABI collections for fungal endophytes: first genome assemblies for Collariella, Neodidymelliopsis, Ascochyta clinopodiicola, Didymella pomorum, Didymosphaeria variabile, Neocosmospora piperis and Neocucurbitaria cava.</title>
        <authorList>
            <person name="Hill R."/>
        </authorList>
    </citation>
    <scope>NUCLEOTIDE SEQUENCE</scope>
    <source>
        <strain evidence="13">IMI 356814</strain>
    </source>
</reference>
<dbReference type="AlphaFoldDB" id="A0A9W8Y9Z6"/>
<feature type="repeat" description="Solcar" evidence="10">
    <location>
        <begin position="172"/>
        <end position="249"/>
    </location>
</feature>
<dbReference type="SUPFAM" id="SSF103506">
    <property type="entry name" value="Mitochondrial carrier"/>
    <property type="match status" value="1"/>
</dbReference>
<dbReference type="PROSITE" id="PS50920">
    <property type="entry name" value="SOLCAR"/>
    <property type="match status" value="3"/>
</dbReference>
<evidence type="ECO:0000256" key="4">
    <source>
        <dbReference type="ARBA" id="ARBA00022692"/>
    </source>
</evidence>
<evidence type="ECO:0000256" key="11">
    <source>
        <dbReference type="RuleBase" id="RU000488"/>
    </source>
</evidence>
<name>A0A9W8Y9Z6_9PLEO</name>
<comment type="subcellular location">
    <subcellularLocation>
        <location evidence="1">Mitochondrion inner membrane</location>
        <topology evidence="1">Multi-pass membrane protein</topology>
    </subcellularLocation>
</comment>
<gene>
    <name evidence="13" type="ORF">N0V83_004872</name>
</gene>
<evidence type="ECO:0000256" key="7">
    <source>
        <dbReference type="ARBA" id="ARBA00022989"/>
    </source>
</evidence>
<dbReference type="Proteomes" id="UP001140560">
    <property type="component" value="Unassembled WGS sequence"/>
</dbReference>
<evidence type="ECO:0000256" key="8">
    <source>
        <dbReference type="ARBA" id="ARBA00023128"/>
    </source>
</evidence>
<evidence type="ECO:0000313" key="14">
    <source>
        <dbReference type="Proteomes" id="UP001140560"/>
    </source>
</evidence>
<dbReference type="FunFam" id="1.50.40.10:FF:000009">
    <property type="entry name" value="Mitochondrial 2-oxoglutarate/malate carrier protein"/>
    <property type="match status" value="1"/>
</dbReference>
<evidence type="ECO:0000256" key="2">
    <source>
        <dbReference type="ARBA" id="ARBA00006375"/>
    </source>
</evidence>
<keyword evidence="7 12" id="KW-1133">Transmembrane helix</keyword>
<evidence type="ECO:0000256" key="1">
    <source>
        <dbReference type="ARBA" id="ARBA00004448"/>
    </source>
</evidence>
<evidence type="ECO:0000256" key="9">
    <source>
        <dbReference type="ARBA" id="ARBA00023136"/>
    </source>
</evidence>
<accession>A0A9W8Y9Z6</accession>
<evidence type="ECO:0000256" key="3">
    <source>
        <dbReference type="ARBA" id="ARBA00022448"/>
    </source>
</evidence>
<evidence type="ECO:0000256" key="6">
    <source>
        <dbReference type="ARBA" id="ARBA00022792"/>
    </source>
</evidence>
<evidence type="ECO:0000256" key="12">
    <source>
        <dbReference type="SAM" id="Phobius"/>
    </source>
</evidence>
<dbReference type="EMBL" id="JAPEUY010000007">
    <property type="protein sequence ID" value="KAJ4371652.1"/>
    <property type="molecule type" value="Genomic_DNA"/>
</dbReference>
<dbReference type="GO" id="GO:0005743">
    <property type="term" value="C:mitochondrial inner membrane"/>
    <property type="evidence" value="ECO:0007669"/>
    <property type="project" value="UniProtKB-SubCell"/>
</dbReference>
<dbReference type="Gene3D" id="1.50.40.10">
    <property type="entry name" value="Mitochondrial carrier domain"/>
    <property type="match status" value="1"/>
</dbReference>
<evidence type="ECO:0000313" key="13">
    <source>
        <dbReference type="EMBL" id="KAJ4371652.1"/>
    </source>
</evidence>
<comment type="similarity">
    <text evidence="2 11">Belongs to the mitochondrial carrier (TC 2.A.29) family.</text>
</comment>
<dbReference type="OrthoDB" id="756301at2759"/>
<keyword evidence="4 10" id="KW-0812">Transmembrane</keyword>
<sequence>MVKLIGEGAKGGPRPSPISAAREIIAQGGILSLYSGLSAGYLRQIVYGTARLGLFDTFIDMFEKRAKSNNTKIGFGERTVAGMGAGSLGALIGNPTEVVLIRMQCDGLKPKEQRSNYRSVFDALARITRTEGIRTLWSGAFPTVIRATATNFGQLTFFSESKNQLKRHTSFSAQAATVTASTIAGFFAAFFSLPFDMVKTRLQRQNKAPDGSVAYKNMFDCFVKVAQDEGPLRFYRGFGPYFFRMAPHS</sequence>
<keyword evidence="9 10" id="KW-0472">Membrane</keyword>
<feature type="repeat" description="Solcar" evidence="10">
    <location>
        <begin position="73"/>
        <end position="164"/>
    </location>
</feature>
<comment type="caution">
    <text evidence="13">The sequence shown here is derived from an EMBL/GenBank/DDBJ whole genome shotgun (WGS) entry which is preliminary data.</text>
</comment>
<evidence type="ECO:0000256" key="5">
    <source>
        <dbReference type="ARBA" id="ARBA00022737"/>
    </source>
</evidence>
<evidence type="ECO:0008006" key="15">
    <source>
        <dbReference type="Google" id="ProtNLM"/>
    </source>
</evidence>
<proteinExistence type="inferred from homology"/>
<protein>
    <recommendedName>
        <fullName evidence="15">Mitochondrial 2-oxoglutarate/malate carrier protein</fullName>
    </recommendedName>
</protein>
<dbReference type="Pfam" id="PF00153">
    <property type="entry name" value="Mito_carr"/>
    <property type="match status" value="3"/>
</dbReference>